<evidence type="ECO:0000313" key="1">
    <source>
        <dbReference type="EMBL" id="KAK7854068.1"/>
    </source>
</evidence>
<proteinExistence type="predicted"/>
<comment type="caution">
    <text evidence="1">The sequence shown here is derived from an EMBL/GenBank/DDBJ whole genome shotgun (WGS) entry which is preliminary data.</text>
</comment>
<accession>A0AAW0LUC4</accession>
<sequence>MDPQPSSSITDPNASRSLIFCQILYLQLSITVKLF</sequence>
<dbReference type="EMBL" id="PKMF04000059">
    <property type="protein sequence ID" value="KAK7854068.1"/>
    <property type="molecule type" value="Genomic_DNA"/>
</dbReference>
<gene>
    <name evidence="1" type="ORF">CFP56_033795</name>
</gene>
<name>A0AAW0LUC4_QUESU</name>
<reference evidence="1 2" key="1">
    <citation type="journal article" date="2018" name="Sci. Data">
        <title>The draft genome sequence of cork oak.</title>
        <authorList>
            <person name="Ramos A.M."/>
            <person name="Usie A."/>
            <person name="Barbosa P."/>
            <person name="Barros P.M."/>
            <person name="Capote T."/>
            <person name="Chaves I."/>
            <person name="Simoes F."/>
            <person name="Abreu I."/>
            <person name="Carrasquinho I."/>
            <person name="Faro C."/>
            <person name="Guimaraes J.B."/>
            <person name="Mendonca D."/>
            <person name="Nobrega F."/>
            <person name="Rodrigues L."/>
            <person name="Saibo N.J.M."/>
            <person name="Varela M.C."/>
            <person name="Egas C."/>
            <person name="Matos J."/>
            <person name="Miguel C.M."/>
            <person name="Oliveira M.M."/>
            <person name="Ricardo C.P."/>
            <person name="Goncalves S."/>
        </authorList>
    </citation>
    <scope>NUCLEOTIDE SEQUENCE [LARGE SCALE GENOMIC DNA]</scope>
    <source>
        <strain evidence="2">cv. HL8</strain>
    </source>
</reference>
<keyword evidence="2" id="KW-1185">Reference proteome</keyword>
<organism evidence="1 2">
    <name type="scientific">Quercus suber</name>
    <name type="common">Cork oak</name>
    <dbReference type="NCBI Taxonomy" id="58331"/>
    <lineage>
        <taxon>Eukaryota</taxon>
        <taxon>Viridiplantae</taxon>
        <taxon>Streptophyta</taxon>
        <taxon>Embryophyta</taxon>
        <taxon>Tracheophyta</taxon>
        <taxon>Spermatophyta</taxon>
        <taxon>Magnoliopsida</taxon>
        <taxon>eudicotyledons</taxon>
        <taxon>Gunneridae</taxon>
        <taxon>Pentapetalae</taxon>
        <taxon>rosids</taxon>
        <taxon>fabids</taxon>
        <taxon>Fagales</taxon>
        <taxon>Fagaceae</taxon>
        <taxon>Quercus</taxon>
    </lineage>
</organism>
<dbReference type="AlphaFoldDB" id="A0AAW0LUC4"/>
<protein>
    <submittedName>
        <fullName evidence="1">Uncharacterized protein</fullName>
    </submittedName>
</protein>
<dbReference type="Proteomes" id="UP000237347">
    <property type="component" value="Unassembled WGS sequence"/>
</dbReference>
<evidence type="ECO:0000313" key="2">
    <source>
        <dbReference type="Proteomes" id="UP000237347"/>
    </source>
</evidence>